<evidence type="ECO:0000256" key="1">
    <source>
        <dbReference type="SAM" id="MobiDB-lite"/>
    </source>
</evidence>
<evidence type="ECO:0000313" key="2">
    <source>
        <dbReference type="EMBL" id="KZN92404.1"/>
    </source>
</evidence>
<feature type="compositionally biased region" description="Basic and acidic residues" evidence="1">
    <location>
        <begin position="191"/>
        <end position="203"/>
    </location>
</feature>
<dbReference type="AlphaFoldDB" id="A0A167X4G2"/>
<feature type="region of interest" description="Disordered" evidence="1">
    <location>
        <begin position="140"/>
        <end position="159"/>
    </location>
</feature>
<dbReference type="Proteomes" id="UP000076449">
    <property type="component" value="Chromosome I"/>
</dbReference>
<protein>
    <submittedName>
        <fullName evidence="2">Uncharacterized protein</fullName>
    </submittedName>
</protein>
<organism evidence="2">
    <name type="scientific">Penicillium chrysogenum</name>
    <name type="common">Penicillium notatum</name>
    <dbReference type="NCBI Taxonomy" id="5076"/>
    <lineage>
        <taxon>Eukaryota</taxon>
        <taxon>Fungi</taxon>
        <taxon>Dikarya</taxon>
        <taxon>Ascomycota</taxon>
        <taxon>Pezizomycotina</taxon>
        <taxon>Eurotiomycetes</taxon>
        <taxon>Eurotiomycetidae</taxon>
        <taxon>Eurotiales</taxon>
        <taxon>Aspergillaceae</taxon>
        <taxon>Penicillium</taxon>
        <taxon>Penicillium chrysogenum species complex</taxon>
    </lineage>
</organism>
<sequence>MASVERSQLMYLAPAPAPAEPLHIHSGAKSKTYGEPCFDPNDSERYAFLFHCMSGAILQALLGYCRTDWQSEAASTNVKRHLKNGNTDFIPQPSVCSKIHPTLTRHNASNIMPSKTQKSLEALMAYIKQSKSRRTTILRGQGEPGHRAAPARGGNHDARIGSRIDIGEIVKKTGKEYRRYKFQLNSNAEDSTLKRKAAQDSHKVYSTADVEIKESRTQEEEEQAMRDF</sequence>
<proteinExistence type="predicted"/>
<feature type="region of interest" description="Disordered" evidence="1">
    <location>
        <begin position="188"/>
        <end position="228"/>
    </location>
</feature>
<name>A0A167X4G2_PENCH</name>
<dbReference type="EMBL" id="CM002798">
    <property type="protein sequence ID" value="KZN92404.1"/>
    <property type="molecule type" value="Genomic_DNA"/>
</dbReference>
<accession>A0A167X4G2</accession>
<reference evidence="2" key="1">
    <citation type="journal article" date="2014" name="Genome Announc.">
        <title>Complete sequencing and chromosome-scale genome assembly of the industrial progenitor strain P2niaD18 from the penicillin producer Penicillium chrysogenum.</title>
        <authorList>
            <person name="Specht T."/>
            <person name="Dahlmann T.A."/>
            <person name="Zadra I."/>
            <person name="Kurnsteiner H."/>
            <person name="Kuck U."/>
        </authorList>
    </citation>
    <scope>NUCLEOTIDE SEQUENCE [LARGE SCALE GENOMIC DNA]</scope>
    <source>
        <strain evidence="2">P2niaD18</strain>
    </source>
</reference>
<gene>
    <name evidence="2" type="ORF">EN45_025580</name>
</gene>
<feature type="compositionally biased region" description="Basic and acidic residues" evidence="1">
    <location>
        <begin position="210"/>
        <end position="228"/>
    </location>
</feature>